<accession>A0ABT5KN04</accession>
<dbReference type="InterPro" id="IPR050616">
    <property type="entry name" value="CPA3_Na-H_Antiporter_A"/>
</dbReference>
<organism evidence="5 6">
    <name type="scientific">Roseateles albus</name>
    <dbReference type="NCBI Taxonomy" id="2987525"/>
    <lineage>
        <taxon>Bacteria</taxon>
        <taxon>Pseudomonadati</taxon>
        <taxon>Pseudomonadota</taxon>
        <taxon>Betaproteobacteria</taxon>
        <taxon>Burkholderiales</taxon>
        <taxon>Sphaerotilaceae</taxon>
        <taxon>Roseateles</taxon>
    </lineage>
</organism>
<feature type="transmembrane region" description="Helical" evidence="3">
    <location>
        <begin position="380"/>
        <end position="401"/>
    </location>
</feature>
<dbReference type="Proteomes" id="UP001221189">
    <property type="component" value="Unassembled WGS sequence"/>
</dbReference>
<gene>
    <name evidence="5" type="ORF">PRZ03_22275</name>
</gene>
<dbReference type="PRINTS" id="PR01437">
    <property type="entry name" value="NUOXDRDTASE4"/>
</dbReference>
<reference evidence="5 6" key="1">
    <citation type="submission" date="2022-10" db="EMBL/GenBank/DDBJ databases">
        <title>Paucibacter sp. hw1 Genome sequencing.</title>
        <authorList>
            <person name="Park S."/>
        </authorList>
    </citation>
    <scope>NUCLEOTIDE SEQUENCE [LARGE SCALE GENOMIC DNA]</scope>
    <source>
        <strain evidence="6">hw1</strain>
    </source>
</reference>
<feature type="domain" description="NADH:quinone oxidoreductase/Mrp antiporter transmembrane" evidence="4">
    <location>
        <begin position="136"/>
        <end position="432"/>
    </location>
</feature>
<feature type="transmembrane region" description="Helical" evidence="3">
    <location>
        <begin position="280"/>
        <end position="299"/>
    </location>
</feature>
<protein>
    <submittedName>
        <fullName evidence="5">Proton-conducting transporter membrane subunit</fullName>
    </submittedName>
</protein>
<sequence length="569" mass="59118">MATTLGGYLLVLAVLGPFTGVLIGLLLGGRHAQRVASLTLLAGLGCAVAILLSWLESGAPLVYLLGGWSPPLGIALRADGISVAMILAVSVVICGIALYARADFGLPSGAAEKRAPLIFWLLLMAIWGSLNLVFVSGDLFTLYVALELLTFAGVPLVCLDGKAETLRAALRYLLFALAGSVLYLLGAVLIYGGYGTLDITLLGQTVRPEPIAWAAAALMTVGLLAKTALFPLHIWLPPAHAGAPAAASAVLSALVVKGSWFLVVRLWFDVMPAVITLPSAQVLAALGASAIVVGSLVALRQQRLKLLVAYSTIAQIGYLFLMFPLAFDAATGMLVHGAVLTGGLLQAISHATAKAGMFMAAGLIYAALGHDRIHDLAGLARALPLTVLTLALSGLALMGVVPSGAYLAKKLLLDAADGSGQWWWTLVLQGGAAFTAGYVVLILSRALRRPATPLILVKKVSRLSELAALSLALCSLSLAGLTLVGPLAAELPADLIKNPLAPKELGNTLLVFAAGALLAWGFAGQTLLAPLGRGFEGFDAWLRRWTTASLAMLGLAALFGWLMIREVAR</sequence>
<evidence type="ECO:0000313" key="5">
    <source>
        <dbReference type="EMBL" id="MDC8774300.1"/>
    </source>
</evidence>
<dbReference type="RefSeq" id="WP_273602321.1">
    <property type="nucleotide sequence ID" value="NZ_JAQQXT010000019.1"/>
</dbReference>
<keyword evidence="2 3" id="KW-0812">Transmembrane</keyword>
<dbReference type="EMBL" id="JAQQXT010000019">
    <property type="protein sequence ID" value="MDC8774300.1"/>
    <property type="molecule type" value="Genomic_DNA"/>
</dbReference>
<proteinExistence type="predicted"/>
<feature type="transmembrane region" description="Helical" evidence="3">
    <location>
        <begin position="509"/>
        <end position="529"/>
    </location>
</feature>
<feature type="transmembrane region" description="Helical" evidence="3">
    <location>
        <begin position="306"/>
        <end position="327"/>
    </location>
</feature>
<keyword evidence="6" id="KW-1185">Reference proteome</keyword>
<feature type="transmembrane region" description="Helical" evidence="3">
    <location>
        <begin position="541"/>
        <end position="564"/>
    </location>
</feature>
<dbReference type="Pfam" id="PF00361">
    <property type="entry name" value="Proton_antipo_M"/>
    <property type="match status" value="1"/>
</dbReference>
<feature type="transmembrane region" description="Helical" evidence="3">
    <location>
        <begin position="463"/>
        <end position="489"/>
    </location>
</feature>
<evidence type="ECO:0000313" key="6">
    <source>
        <dbReference type="Proteomes" id="UP001221189"/>
    </source>
</evidence>
<evidence type="ECO:0000256" key="1">
    <source>
        <dbReference type="ARBA" id="ARBA00004127"/>
    </source>
</evidence>
<evidence type="ECO:0000259" key="4">
    <source>
        <dbReference type="Pfam" id="PF00361"/>
    </source>
</evidence>
<dbReference type="PANTHER" id="PTHR43373:SF1">
    <property type="entry name" value="NA(+)_H(+) ANTIPORTER SUBUNIT A"/>
    <property type="match status" value="1"/>
</dbReference>
<comment type="subcellular location">
    <subcellularLocation>
        <location evidence="1">Endomembrane system</location>
        <topology evidence="1">Multi-pass membrane protein</topology>
    </subcellularLocation>
    <subcellularLocation>
        <location evidence="2">Membrane</location>
        <topology evidence="2">Multi-pass membrane protein</topology>
    </subcellularLocation>
</comment>
<name>A0ABT5KN04_9BURK</name>
<dbReference type="InterPro" id="IPR001750">
    <property type="entry name" value="ND/Mrp_TM"/>
</dbReference>
<evidence type="ECO:0000256" key="3">
    <source>
        <dbReference type="SAM" id="Phobius"/>
    </source>
</evidence>
<feature type="transmembrane region" description="Helical" evidence="3">
    <location>
        <begin position="347"/>
        <end position="368"/>
    </location>
</feature>
<keyword evidence="3" id="KW-0472">Membrane</keyword>
<dbReference type="InterPro" id="IPR003918">
    <property type="entry name" value="NADH_UbQ_OxRdtase"/>
</dbReference>
<feature type="transmembrane region" description="Helical" evidence="3">
    <location>
        <begin position="6"/>
        <end position="28"/>
    </location>
</feature>
<feature type="transmembrane region" description="Helical" evidence="3">
    <location>
        <begin position="171"/>
        <end position="191"/>
    </location>
</feature>
<dbReference type="PANTHER" id="PTHR43373">
    <property type="entry name" value="NA(+)/H(+) ANTIPORTER SUBUNIT"/>
    <property type="match status" value="1"/>
</dbReference>
<comment type="caution">
    <text evidence="5">The sequence shown here is derived from an EMBL/GenBank/DDBJ whole genome shotgun (WGS) entry which is preliminary data.</text>
</comment>
<feature type="transmembrane region" description="Helical" evidence="3">
    <location>
        <begin position="114"/>
        <end position="134"/>
    </location>
</feature>
<feature type="transmembrane region" description="Helical" evidence="3">
    <location>
        <begin position="248"/>
        <end position="268"/>
    </location>
</feature>
<feature type="transmembrane region" description="Helical" evidence="3">
    <location>
        <begin position="211"/>
        <end position="236"/>
    </location>
</feature>
<feature type="transmembrane region" description="Helical" evidence="3">
    <location>
        <begin position="81"/>
        <end position="102"/>
    </location>
</feature>
<keyword evidence="3" id="KW-1133">Transmembrane helix</keyword>
<feature type="transmembrane region" description="Helical" evidence="3">
    <location>
        <begin position="140"/>
        <end position="159"/>
    </location>
</feature>
<feature type="transmembrane region" description="Helical" evidence="3">
    <location>
        <begin position="35"/>
        <end position="55"/>
    </location>
</feature>
<evidence type="ECO:0000256" key="2">
    <source>
        <dbReference type="RuleBase" id="RU000320"/>
    </source>
</evidence>
<feature type="transmembrane region" description="Helical" evidence="3">
    <location>
        <begin position="421"/>
        <end position="443"/>
    </location>
</feature>